<name>A0A5N8W904_9ACTN</name>
<dbReference type="CDD" id="cd00093">
    <property type="entry name" value="HTH_XRE"/>
    <property type="match status" value="1"/>
</dbReference>
<proteinExistence type="predicted"/>
<gene>
    <name evidence="2" type="ORF">FNH04_29970</name>
</gene>
<reference evidence="2 3" key="1">
    <citation type="submission" date="2019-07" db="EMBL/GenBank/DDBJ databases">
        <title>New species of Amycolatopsis and Streptomyces.</title>
        <authorList>
            <person name="Duangmal K."/>
            <person name="Teo W.F.A."/>
            <person name="Lipun K."/>
        </authorList>
    </citation>
    <scope>NUCLEOTIDE SEQUENCE [LARGE SCALE GENOMIC DNA]</scope>
    <source>
        <strain evidence="2 3">TISTR 2346</strain>
    </source>
</reference>
<evidence type="ECO:0000313" key="2">
    <source>
        <dbReference type="EMBL" id="MPY43973.1"/>
    </source>
</evidence>
<dbReference type="InterPro" id="IPR001387">
    <property type="entry name" value="Cro/C1-type_HTH"/>
</dbReference>
<dbReference type="GO" id="GO:0003677">
    <property type="term" value="F:DNA binding"/>
    <property type="evidence" value="ECO:0007669"/>
    <property type="project" value="InterPro"/>
</dbReference>
<dbReference type="RefSeq" id="WP_152788907.1">
    <property type="nucleotide sequence ID" value="NZ_BAABEQ010000036.1"/>
</dbReference>
<dbReference type="InterPro" id="IPR010982">
    <property type="entry name" value="Lambda_DNA-bd_dom_sf"/>
</dbReference>
<sequence>MGRKDKPVDHSRPARGRLAELLRSWRETAAITYETLASRTGLSPATLKRAASGTVVAKRATVEAYVVGCGGSQEAVGAADEWWRRARVEERGRLAQLHAPRPELIADAADLSRALEAAWEQAGAPSLREIRDRSGNPLALPVSTAARIVNRHTIPADEQQLQAFLTGCGIPPQQHTPWLTAFIKIIIPSPATAVQELPDASTARQQAIRRRLRSLGAVGAARPVQGPELGLADHAGSISLRRILDLLPDATTEQIIASGLRGHLAAEAARNGTSAQGTKPWQPDFFAEHDGRHMVFESKSTSSPGRPGPQAGGAVKAPRGPSGDGGHPAARREPGRGPGLPVGSRGHADPSEQNAAVHAHVWEAAATDLGGAASDPSVTRGLLCQEHAPAARSAA</sequence>
<comment type="caution">
    <text evidence="2">The sequence shown here is derived from an EMBL/GenBank/DDBJ whole genome shotgun (WGS) entry which is preliminary data.</text>
</comment>
<accession>A0A5N8W904</accession>
<keyword evidence="3" id="KW-1185">Reference proteome</keyword>
<evidence type="ECO:0000313" key="3">
    <source>
        <dbReference type="Proteomes" id="UP000326979"/>
    </source>
</evidence>
<protein>
    <submittedName>
        <fullName evidence="2">Helix-turn-helix domain-containing protein</fullName>
    </submittedName>
</protein>
<dbReference type="Proteomes" id="UP000326979">
    <property type="component" value="Unassembled WGS sequence"/>
</dbReference>
<dbReference type="EMBL" id="VJZE01000276">
    <property type="protein sequence ID" value="MPY43973.1"/>
    <property type="molecule type" value="Genomic_DNA"/>
</dbReference>
<evidence type="ECO:0000256" key="1">
    <source>
        <dbReference type="SAM" id="MobiDB-lite"/>
    </source>
</evidence>
<dbReference type="Pfam" id="PF13560">
    <property type="entry name" value="HTH_31"/>
    <property type="match status" value="1"/>
</dbReference>
<dbReference type="AlphaFoldDB" id="A0A5N8W904"/>
<feature type="region of interest" description="Disordered" evidence="1">
    <location>
        <begin position="297"/>
        <end position="360"/>
    </location>
</feature>
<dbReference type="SUPFAM" id="SSF47413">
    <property type="entry name" value="lambda repressor-like DNA-binding domains"/>
    <property type="match status" value="1"/>
</dbReference>
<organism evidence="2 3">
    <name type="scientific">Streptomyces phyllanthi</name>
    <dbReference type="NCBI Taxonomy" id="1803180"/>
    <lineage>
        <taxon>Bacteria</taxon>
        <taxon>Bacillati</taxon>
        <taxon>Actinomycetota</taxon>
        <taxon>Actinomycetes</taxon>
        <taxon>Kitasatosporales</taxon>
        <taxon>Streptomycetaceae</taxon>
        <taxon>Streptomyces</taxon>
    </lineage>
</organism>
<dbReference type="OrthoDB" id="4155684at2"/>